<dbReference type="PROSITE" id="PS51257">
    <property type="entry name" value="PROKAR_LIPOPROTEIN"/>
    <property type="match status" value="1"/>
</dbReference>
<comment type="caution">
    <text evidence="3">The sequence shown here is derived from an EMBL/GenBank/DDBJ whole genome shotgun (WGS) entry which is preliminary data.</text>
</comment>
<dbReference type="EMBL" id="JAMQBK010000096">
    <property type="protein sequence ID" value="MCM2374695.1"/>
    <property type="molecule type" value="Genomic_DNA"/>
</dbReference>
<feature type="region of interest" description="Disordered" evidence="1">
    <location>
        <begin position="477"/>
        <end position="506"/>
    </location>
</feature>
<keyword evidence="4" id="KW-1185">Reference proteome</keyword>
<feature type="signal peptide" evidence="2">
    <location>
        <begin position="1"/>
        <end position="24"/>
    </location>
</feature>
<evidence type="ECO:0000313" key="4">
    <source>
        <dbReference type="Proteomes" id="UP001202961"/>
    </source>
</evidence>
<name>A0ABT0UE05_9BACT</name>
<protein>
    <submittedName>
        <fullName evidence="3">Uncharacterized protein</fullName>
    </submittedName>
</protein>
<keyword evidence="2" id="KW-0732">Signal</keyword>
<sequence length="691" mass="76725">MFLARITYSLCVLLLGCSTSPVFGQASETSQEKLNRQYTASPVTLYLKDGQVLKAMDVVPIMDGKDNSKIKEFVVSKPSGTKRFTGDDVQIIPASKVGAAVADKTDTVLYGLRPAVAARTYDSDGVQSDIGKVKVNLAELLRKRNSEAKAQKALPEVNQALLDHLKSSWAVLELSTSRKDELEVSLRSLLDALQKKDYAQCEKLTGLNSAEIKFSSLHAAIYGKSNRFLYGEDGWKSLPKAAATAFTHIAVDPNDRELPVGSLNYIVTAPEFVSNSNPLGLVACHWTPATSRSDIAKVILNLKASLDRIETALEWPKDSERVTKLMKVKKPNDSEGRTWLEFFANEVTDIELLRNPEERRSRQEDLKKRFRALTNETAEVANGAYRRLKQFASSEDYREILHSTAMITAFEVDGDAFTAVLESRDEKKVEAFFRNSAPQIRNQVERWDKSHLLWEQIEKEAALGILFQTSLAFGEASDSSTENQKQSNASERPATTNSNGLDPRITTTRLSIRDRLKARAEAQKALPEVNQALVDDMKNEWVGIVKPADMPAYERQMAALARAYQEGDEEAWKKLTAGTKRFPRDFEPERLAFTGKSMHFISGIDGFETNAGVQIRCFFPIDKDGNRVGTELHFIVTGLSELNGENVTAIVHSGTGDLPTENDVKGAMASLAKKYSLPADKLKKIDSSEKN</sequence>
<accession>A0ABT0UE05</accession>
<proteinExistence type="predicted"/>
<gene>
    <name evidence="3" type="ORF">NB063_29075</name>
</gene>
<evidence type="ECO:0000256" key="1">
    <source>
        <dbReference type="SAM" id="MobiDB-lite"/>
    </source>
</evidence>
<evidence type="ECO:0000313" key="3">
    <source>
        <dbReference type="EMBL" id="MCM2374695.1"/>
    </source>
</evidence>
<dbReference type="RefSeq" id="WP_250932728.1">
    <property type="nucleotide sequence ID" value="NZ_JAMQBK010000096.1"/>
</dbReference>
<reference evidence="3 4" key="1">
    <citation type="journal article" date="2022" name="Syst. Appl. Microbiol.">
        <title>Rhodopirellula aestuarii sp. nov., a novel member of the genus Rhodopirellula isolated from brackish sediments collected in the Tagus River estuary, Portugal.</title>
        <authorList>
            <person name="Vitorino I.R."/>
            <person name="Klimek D."/>
            <person name="Calusinska M."/>
            <person name="Lobo-da-Cunha A."/>
            <person name="Vasconcelos V."/>
            <person name="Lage O.M."/>
        </authorList>
    </citation>
    <scope>NUCLEOTIDE SEQUENCE [LARGE SCALE GENOMIC DNA]</scope>
    <source>
        <strain evidence="3 4">ICT_H3.1</strain>
    </source>
</reference>
<feature type="chain" id="PRO_5047489762" evidence="2">
    <location>
        <begin position="25"/>
        <end position="691"/>
    </location>
</feature>
<organism evidence="3 4">
    <name type="scientific">Aporhodopirellula aestuarii</name>
    <dbReference type="NCBI Taxonomy" id="2950107"/>
    <lineage>
        <taxon>Bacteria</taxon>
        <taxon>Pseudomonadati</taxon>
        <taxon>Planctomycetota</taxon>
        <taxon>Planctomycetia</taxon>
        <taxon>Pirellulales</taxon>
        <taxon>Pirellulaceae</taxon>
        <taxon>Aporhodopirellula</taxon>
    </lineage>
</organism>
<dbReference type="Proteomes" id="UP001202961">
    <property type="component" value="Unassembled WGS sequence"/>
</dbReference>
<evidence type="ECO:0000256" key="2">
    <source>
        <dbReference type="SAM" id="SignalP"/>
    </source>
</evidence>